<protein>
    <recommendedName>
        <fullName evidence="1">glutathione-specific gamma-glutamylcyclotransferase</fullName>
        <ecNumber evidence="1">4.3.2.7</ecNumber>
    </recommendedName>
</protein>
<evidence type="ECO:0000256" key="4">
    <source>
        <dbReference type="PROSITE-ProRule" id="PRU00235"/>
    </source>
</evidence>
<name>A0A9N8H5V0_9STRA</name>
<dbReference type="Pfam" id="PF25390">
    <property type="entry name" value="WD40_RLD"/>
    <property type="match status" value="1"/>
</dbReference>
<feature type="repeat" description="RCC1" evidence="4">
    <location>
        <begin position="402"/>
        <end position="448"/>
    </location>
</feature>
<evidence type="ECO:0000256" key="1">
    <source>
        <dbReference type="ARBA" id="ARBA00012344"/>
    </source>
</evidence>
<feature type="region of interest" description="Disordered" evidence="5">
    <location>
        <begin position="589"/>
        <end position="625"/>
    </location>
</feature>
<evidence type="ECO:0000256" key="2">
    <source>
        <dbReference type="ARBA" id="ARBA00022737"/>
    </source>
</evidence>
<keyword evidence="2" id="KW-0677">Repeat</keyword>
<gene>
    <name evidence="7" type="ORF">SEMRO_96_G049600.1</name>
</gene>
<dbReference type="EC" id="4.3.2.7" evidence="1"/>
<feature type="repeat" description="RCC1" evidence="4">
    <location>
        <begin position="524"/>
        <end position="573"/>
    </location>
</feature>
<proteinExistence type="predicted"/>
<dbReference type="InterPro" id="IPR006840">
    <property type="entry name" value="ChaC"/>
</dbReference>
<dbReference type="PRINTS" id="PR00633">
    <property type="entry name" value="RCCNDNSATION"/>
</dbReference>
<reference evidence="7" key="1">
    <citation type="submission" date="2020-06" db="EMBL/GenBank/DDBJ databases">
        <authorList>
            <consortium name="Plant Systems Biology data submission"/>
        </authorList>
    </citation>
    <scope>NUCLEOTIDE SEQUENCE</scope>
    <source>
        <strain evidence="7">D6</strain>
    </source>
</reference>
<evidence type="ECO:0000256" key="3">
    <source>
        <dbReference type="ARBA" id="ARBA00023239"/>
    </source>
</evidence>
<dbReference type="SUPFAM" id="SSF50985">
    <property type="entry name" value="RCC1/BLIP-II"/>
    <property type="match status" value="1"/>
</dbReference>
<dbReference type="PANTHER" id="PTHR22870">
    <property type="entry name" value="REGULATOR OF CHROMOSOME CONDENSATION"/>
    <property type="match status" value="1"/>
</dbReference>
<dbReference type="PROSITE" id="PS00626">
    <property type="entry name" value="RCC1_2"/>
    <property type="match status" value="1"/>
</dbReference>
<dbReference type="CDD" id="cd06661">
    <property type="entry name" value="GGCT_like"/>
    <property type="match status" value="1"/>
</dbReference>
<feature type="compositionally biased region" description="Acidic residues" evidence="5">
    <location>
        <begin position="602"/>
        <end position="611"/>
    </location>
</feature>
<feature type="repeat" description="RCC1" evidence="4">
    <location>
        <begin position="349"/>
        <end position="401"/>
    </location>
</feature>
<dbReference type="Gene3D" id="2.130.10.30">
    <property type="entry name" value="Regulator of chromosome condensation 1/beta-lactamase-inhibitor protein II"/>
    <property type="match status" value="2"/>
</dbReference>
<dbReference type="InterPro" id="IPR051210">
    <property type="entry name" value="Ub_ligase/GEF_domain"/>
</dbReference>
<dbReference type="Pfam" id="PF04752">
    <property type="entry name" value="ChaC"/>
    <property type="match status" value="2"/>
</dbReference>
<feature type="region of interest" description="Disordered" evidence="5">
    <location>
        <begin position="256"/>
        <end position="282"/>
    </location>
</feature>
<accession>A0A9N8H5V0</accession>
<dbReference type="Proteomes" id="UP001153069">
    <property type="component" value="Unassembled WGS sequence"/>
</dbReference>
<evidence type="ECO:0000313" key="8">
    <source>
        <dbReference type="Proteomes" id="UP001153069"/>
    </source>
</evidence>
<dbReference type="InterPro" id="IPR013024">
    <property type="entry name" value="GGCT-like"/>
</dbReference>
<dbReference type="PROSITE" id="PS50012">
    <property type="entry name" value="RCC1_3"/>
    <property type="match status" value="5"/>
</dbReference>
<dbReference type="GO" id="GO:0006751">
    <property type="term" value="P:glutathione catabolic process"/>
    <property type="evidence" value="ECO:0007669"/>
    <property type="project" value="InterPro"/>
</dbReference>
<dbReference type="InterPro" id="IPR058923">
    <property type="entry name" value="RCC1-like_dom"/>
</dbReference>
<feature type="domain" description="RCC1-like" evidence="6">
    <location>
        <begin position="215"/>
        <end position="600"/>
    </location>
</feature>
<organism evidence="7 8">
    <name type="scientific">Seminavis robusta</name>
    <dbReference type="NCBI Taxonomy" id="568900"/>
    <lineage>
        <taxon>Eukaryota</taxon>
        <taxon>Sar</taxon>
        <taxon>Stramenopiles</taxon>
        <taxon>Ochrophyta</taxon>
        <taxon>Bacillariophyta</taxon>
        <taxon>Bacillariophyceae</taxon>
        <taxon>Bacillariophycidae</taxon>
        <taxon>Naviculales</taxon>
        <taxon>Naviculaceae</taxon>
        <taxon>Seminavis</taxon>
    </lineage>
</organism>
<evidence type="ECO:0000259" key="6">
    <source>
        <dbReference type="Pfam" id="PF25390"/>
    </source>
</evidence>
<dbReference type="EMBL" id="CAICTM010000095">
    <property type="protein sequence ID" value="CAB9500952.1"/>
    <property type="molecule type" value="Genomic_DNA"/>
</dbReference>
<dbReference type="OrthoDB" id="1933483at2759"/>
<evidence type="ECO:0000313" key="7">
    <source>
        <dbReference type="EMBL" id="CAB9500952.1"/>
    </source>
</evidence>
<feature type="region of interest" description="Disordered" evidence="5">
    <location>
        <begin position="469"/>
        <end position="493"/>
    </location>
</feature>
<feature type="repeat" description="RCC1" evidence="4">
    <location>
        <begin position="291"/>
        <end position="347"/>
    </location>
</feature>
<sequence>MTATTFVVGSTGSSSSTPVWDPVEQIYVGGVVPGASNDDVSELLNASKGTLRVFGYGSLCWNPGAGALGHSSVKRSAGHAKGYRRVWAQKSTDHRGFPSFPGIECLAELDFREKGGYAREIVTVVQDDTGEEVPALLYRGTPENPAFWPLALQEIPLAAAVMAVSIGPSGPNHVYLNQLDAFLKQHTTNTAADDDDTCRLAKMVQQLQQHQLYFLYGCGSNQHGQIRQHTTTTQKPPDQDIPQLLESVLCTTIQSSTTNNNNTKKDKSPVVDPPQQLLAGGGHSGLITARGKLFLWGWNEQGQCGSNTNHHHHDNNKKCPLPVRECPDMLVKHAALGFSHTLAIERVTRKLYAWGDNTYGQCGPQKDKQSVMEMQPTCIHPDDRFIAVAAGVFHSAAITTQGALVTWGNGKHGQCLDNNNNKNWSPPDGSKLVRVVCGRHHTAVVDDRGRVWTLGDNKYGQLGRNVIQNGEHAKSKPRDSVPSLVDGPLGSDHDHRHRVVQLESGWSHLVARVQVADASTTAASVVYGWGRSDKGQLGVAAPTNVLSPHRLETSSHIQQVACGSESTYLLAEDGSIHSCGWNEHGNLGIASTSPATNPNKNDDDDEEEETAPDNNNKNDDEEDQVTLITPRGSFVFFEDGSMSELGQNHNLAEKNADDQENVTRITPLEGTERIVCPPTYESSKDKSQLLMAAGGAHFLVMKT</sequence>
<evidence type="ECO:0000256" key="5">
    <source>
        <dbReference type="SAM" id="MobiDB-lite"/>
    </source>
</evidence>
<feature type="repeat" description="RCC1" evidence="4">
    <location>
        <begin position="449"/>
        <end position="515"/>
    </location>
</feature>
<dbReference type="AlphaFoldDB" id="A0A9N8H5V0"/>
<dbReference type="GO" id="GO:0061928">
    <property type="term" value="F:glutathione specific gamma-glutamylcyclotransferase activity"/>
    <property type="evidence" value="ECO:0007669"/>
    <property type="project" value="UniProtKB-EC"/>
</dbReference>
<keyword evidence="8" id="KW-1185">Reference proteome</keyword>
<dbReference type="PANTHER" id="PTHR22870:SF466">
    <property type="entry name" value="ANKYRIN REPEAT-CONTAINING PROTEIN"/>
    <property type="match status" value="1"/>
</dbReference>
<dbReference type="InterPro" id="IPR009091">
    <property type="entry name" value="RCC1/BLIP-II"/>
</dbReference>
<comment type="caution">
    <text evidence="7">The sequence shown here is derived from an EMBL/GenBank/DDBJ whole genome shotgun (WGS) entry which is preliminary data.</text>
</comment>
<dbReference type="SUPFAM" id="SSF110857">
    <property type="entry name" value="Gamma-glutamyl cyclotransferase-like"/>
    <property type="match status" value="1"/>
</dbReference>
<dbReference type="InterPro" id="IPR036568">
    <property type="entry name" value="GGCT-like_sf"/>
</dbReference>
<keyword evidence="3" id="KW-0456">Lyase</keyword>
<dbReference type="InterPro" id="IPR000408">
    <property type="entry name" value="Reg_chr_condens"/>
</dbReference>